<evidence type="ECO:0000313" key="2">
    <source>
        <dbReference type="Proteomes" id="UP000219068"/>
    </source>
</evidence>
<accession>A0A285U1M6</accession>
<dbReference type="Proteomes" id="UP000219068">
    <property type="component" value="Unassembled WGS sequence"/>
</dbReference>
<protein>
    <submittedName>
        <fullName evidence="1">Uncharacterized protein</fullName>
    </submittedName>
</protein>
<organism evidence="1 2">
    <name type="scientific">Thalassospira xiamenensis</name>
    <dbReference type="NCBI Taxonomy" id="220697"/>
    <lineage>
        <taxon>Bacteria</taxon>
        <taxon>Pseudomonadati</taxon>
        <taxon>Pseudomonadota</taxon>
        <taxon>Alphaproteobacteria</taxon>
        <taxon>Rhodospirillales</taxon>
        <taxon>Thalassospiraceae</taxon>
        <taxon>Thalassospira</taxon>
    </lineage>
</organism>
<dbReference type="RefSeq" id="WP_097053627.1">
    <property type="nucleotide sequence ID" value="NZ_OBMM01000009.1"/>
</dbReference>
<dbReference type="AlphaFoldDB" id="A0A285U1M6"/>
<proteinExistence type="predicted"/>
<dbReference type="EMBL" id="OBMM01000009">
    <property type="protein sequence ID" value="SOC30513.1"/>
    <property type="molecule type" value="Genomic_DNA"/>
</dbReference>
<name>A0A285U1M6_9PROT</name>
<evidence type="ECO:0000313" key="1">
    <source>
        <dbReference type="EMBL" id="SOC30513.1"/>
    </source>
</evidence>
<sequence>MKTEIFDVPFQYGIRHIPPKGRKEQDGAVQDVLSVSVRSLTSDEAPVAMIVREATDGRQTLSEVEIRHVDGTFFRPVDPTISTQAAIEQHFGEFKSVDNFLGATRELTQSVGRLISDERRKVVAGIVNHASVLSVIDGHLYRSCKEPVWQLRYESGRHILRPNLGIYGSYGCNETLSIYRADMLEQALSVDPVEVCGSIEVLQSQTLALEPASAALFVEVYNNLREVRVEDFIEGSMAFHVAYVELRDFFSQNYPKGQYVSNHEVAAQLHALALNYLTATDKEAFTSNQSRLGKAVTRFDNEVLAFTTGLQEHKPSFK</sequence>
<reference evidence="1 2" key="1">
    <citation type="submission" date="2017-08" db="EMBL/GenBank/DDBJ databases">
        <authorList>
            <person name="de Groot N.N."/>
        </authorList>
    </citation>
    <scope>NUCLEOTIDE SEQUENCE [LARGE SCALE GENOMIC DNA]</scope>
    <source>
        <strain evidence="1 2">USBA 78</strain>
    </source>
</reference>
<gene>
    <name evidence="1" type="ORF">SAMN05428964_10969</name>
</gene>